<dbReference type="Proteomes" id="UP000234275">
    <property type="component" value="Unassembled WGS sequence"/>
</dbReference>
<gene>
    <name evidence="1" type="ORF">P170DRAFT_454599</name>
</gene>
<dbReference type="PANTHER" id="PTHR28037">
    <property type="entry name" value="ALCOHOL O-ACETYLTRANSFERASE 1-RELATED"/>
    <property type="match status" value="1"/>
</dbReference>
<evidence type="ECO:0000313" key="2">
    <source>
        <dbReference type="Proteomes" id="UP000234275"/>
    </source>
</evidence>
<dbReference type="RefSeq" id="XP_024705177.1">
    <property type="nucleotide sequence ID" value="XM_024851452.1"/>
</dbReference>
<dbReference type="Pfam" id="PF07247">
    <property type="entry name" value="AATase"/>
    <property type="match status" value="1"/>
</dbReference>
<organism evidence="1 2">
    <name type="scientific">Aspergillus steynii IBT 23096</name>
    <dbReference type="NCBI Taxonomy" id="1392250"/>
    <lineage>
        <taxon>Eukaryota</taxon>
        <taxon>Fungi</taxon>
        <taxon>Dikarya</taxon>
        <taxon>Ascomycota</taxon>
        <taxon>Pezizomycotina</taxon>
        <taxon>Eurotiomycetes</taxon>
        <taxon>Eurotiomycetidae</taxon>
        <taxon>Eurotiales</taxon>
        <taxon>Aspergillaceae</taxon>
        <taxon>Aspergillus</taxon>
        <taxon>Aspergillus subgen. Circumdati</taxon>
    </lineage>
</organism>
<reference evidence="1 2" key="1">
    <citation type="submission" date="2016-12" db="EMBL/GenBank/DDBJ databases">
        <title>The genomes of Aspergillus section Nigri reveals drivers in fungal speciation.</title>
        <authorList>
            <consortium name="DOE Joint Genome Institute"/>
            <person name="Vesth T.C."/>
            <person name="Nybo J."/>
            <person name="Theobald S."/>
            <person name="Brandl J."/>
            <person name="Frisvad J.C."/>
            <person name="Nielsen K.F."/>
            <person name="Lyhne E.K."/>
            <person name="Kogle M.E."/>
            <person name="Kuo A."/>
            <person name="Riley R."/>
            <person name="Clum A."/>
            <person name="Nolan M."/>
            <person name="Lipzen A."/>
            <person name="Salamov A."/>
            <person name="Henrissat B."/>
            <person name="Wiebenga A."/>
            <person name="De Vries R.P."/>
            <person name="Grigoriev I.V."/>
            <person name="Mortensen U.H."/>
            <person name="Andersen M.R."/>
            <person name="Baker S.E."/>
        </authorList>
    </citation>
    <scope>NUCLEOTIDE SEQUENCE [LARGE SCALE GENOMIC DNA]</scope>
    <source>
        <strain evidence="1 2">IBT 23096</strain>
    </source>
</reference>
<sequence length="498" mass="55369">MASPDNVGCQTPLTSSSAGFLLEHQAERYQRMFALYRHFGLQSNIIVAASYSHRDLSIGHVVRQYPQLGMIHFDRLSEEKKHQNEHLEFVDLSIEDEEARGLGSVIERYRGMWFEEASTDSKPPWKLIVINARHVLFVFDHYITDGRGAVAFHESLLDALNSIDEQPDSISSIVPVSIDQPLEDDPTERCTTRFSLLWTIYNAVRFHVLRFLYGGADLFFHDATYPKREFVYSKPSRDLHSPVTRLESLRLDATTMQKCLQACRKNNTSFTSLLHTLTKVGLAVDIYPNARFSWSQTAIDMRRELQTCRSSLEQSRAMTNASSAMWSFDRLGPFRQAGTVSELAAKGSDYPVDAGLVWTLAARHKADLAYDLSSGKTSAQGFQALKLIGEHQEDFASKLLPGLSLVSRNAFSVSNLGVFCPRPEGPSASPDARWKVCGMEFSGGAILGGVGPELVINAAGVLDGACVIHAAYQQGVLREDVVKTLMVGIEGRLKAMIE</sequence>
<dbReference type="InterPro" id="IPR052058">
    <property type="entry name" value="Alcohol_O-acetyltransferase"/>
</dbReference>
<dbReference type="EMBL" id="MSFO01000003">
    <property type="protein sequence ID" value="PLB49875.1"/>
    <property type="molecule type" value="Genomic_DNA"/>
</dbReference>
<name>A0A2I2GAH4_9EURO</name>
<dbReference type="PANTHER" id="PTHR28037:SF1">
    <property type="entry name" value="ALCOHOL O-ACETYLTRANSFERASE 1-RELATED"/>
    <property type="match status" value="1"/>
</dbReference>
<keyword evidence="2" id="KW-1185">Reference proteome</keyword>
<comment type="caution">
    <text evidence="1">The sequence shown here is derived from an EMBL/GenBank/DDBJ whole genome shotgun (WGS) entry which is preliminary data.</text>
</comment>
<accession>A0A2I2GAH4</accession>
<protein>
    <recommendedName>
        <fullName evidence="3">Alcohol acetyltransferase</fullName>
    </recommendedName>
</protein>
<dbReference type="VEuPathDB" id="FungiDB:P170DRAFT_454599"/>
<dbReference type="InterPro" id="IPR010828">
    <property type="entry name" value="Atf2/Sli1-like"/>
</dbReference>
<dbReference type="OrthoDB" id="2150604at2759"/>
<dbReference type="STRING" id="1392250.A0A2I2GAH4"/>
<evidence type="ECO:0000313" key="1">
    <source>
        <dbReference type="EMBL" id="PLB49875.1"/>
    </source>
</evidence>
<dbReference type="GO" id="GO:0008080">
    <property type="term" value="F:N-acetyltransferase activity"/>
    <property type="evidence" value="ECO:0007669"/>
    <property type="project" value="TreeGrafter"/>
</dbReference>
<proteinExistence type="predicted"/>
<dbReference type="GeneID" id="36559151"/>
<dbReference type="AlphaFoldDB" id="A0A2I2GAH4"/>
<evidence type="ECO:0008006" key="3">
    <source>
        <dbReference type="Google" id="ProtNLM"/>
    </source>
</evidence>